<dbReference type="Proteomes" id="UP000199428">
    <property type="component" value="Unassembled WGS sequence"/>
</dbReference>
<gene>
    <name evidence="8" type="ORF">SAMN02910350_02802</name>
</gene>
<dbReference type="CDD" id="cd00165">
    <property type="entry name" value="S4"/>
    <property type="match status" value="1"/>
</dbReference>
<reference evidence="8 9" key="1">
    <citation type="submission" date="2016-10" db="EMBL/GenBank/DDBJ databases">
        <authorList>
            <person name="de Groot N.N."/>
        </authorList>
    </citation>
    <scope>NUCLEOTIDE SEQUENCE [LARGE SCALE GENOMIC DNA]</scope>
    <source>
        <strain evidence="8 9">DSM 10317</strain>
    </source>
</reference>
<dbReference type="GO" id="GO:0120159">
    <property type="term" value="F:rRNA pseudouridine synthase activity"/>
    <property type="evidence" value="ECO:0007669"/>
    <property type="project" value="UniProtKB-ARBA"/>
</dbReference>
<dbReference type="SMART" id="SM00363">
    <property type="entry name" value="S4"/>
    <property type="match status" value="1"/>
</dbReference>
<comment type="function">
    <text evidence="6">Responsible for synthesis of pseudouridine from uracil.</text>
</comment>
<dbReference type="InterPro" id="IPR002942">
    <property type="entry name" value="S4_RNA-bd"/>
</dbReference>
<dbReference type="PANTHER" id="PTHR21600">
    <property type="entry name" value="MITOCHONDRIAL RNA PSEUDOURIDINE SYNTHASE"/>
    <property type="match status" value="1"/>
</dbReference>
<evidence type="ECO:0000256" key="5">
    <source>
        <dbReference type="PROSITE-ProRule" id="PRU00182"/>
    </source>
</evidence>
<protein>
    <recommendedName>
        <fullName evidence="6">Pseudouridine synthase</fullName>
        <ecNumber evidence="6">5.4.99.-</ecNumber>
    </recommendedName>
</protein>
<feature type="domain" description="RNA-binding S4" evidence="7">
    <location>
        <begin position="13"/>
        <end position="79"/>
    </location>
</feature>
<dbReference type="GO" id="GO:0000455">
    <property type="term" value="P:enzyme-directed rRNA pseudouridine synthesis"/>
    <property type="evidence" value="ECO:0007669"/>
    <property type="project" value="UniProtKB-ARBA"/>
</dbReference>
<evidence type="ECO:0000313" key="9">
    <source>
        <dbReference type="Proteomes" id="UP000199428"/>
    </source>
</evidence>
<evidence type="ECO:0000313" key="8">
    <source>
        <dbReference type="EMBL" id="SCZ81424.1"/>
    </source>
</evidence>
<dbReference type="Pfam" id="PF00849">
    <property type="entry name" value="PseudoU_synth_2"/>
    <property type="match status" value="1"/>
</dbReference>
<dbReference type="PANTHER" id="PTHR21600:SF83">
    <property type="entry name" value="PSEUDOURIDYLATE SYNTHASE RPUSD4, MITOCHONDRIAL"/>
    <property type="match status" value="1"/>
</dbReference>
<dbReference type="Gene3D" id="3.30.2350.10">
    <property type="entry name" value="Pseudouridine synthase"/>
    <property type="match status" value="1"/>
</dbReference>
<evidence type="ECO:0000256" key="6">
    <source>
        <dbReference type="RuleBase" id="RU362028"/>
    </source>
</evidence>
<evidence type="ECO:0000256" key="3">
    <source>
        <dbReference type="ARBA" id="ARBA00023235"/>
    </source>
</evidence>
<evidence type="ECO:0000256" key="4">
    <source>
        <dbReference type="PIRSR" id="PIRSR606225-1"/>
    </source>
</evidence>
<dbReference type="PROSITE" id="PS01129">
    <property type="entry name" value="PSI_RLU"/>
    <property type="match status" value="1"/>
</dbReference>
<dbReference type="InterPro" id="IPR050188">
    <property type="entry name" value="RluA_PseudoU_synthase"/>
</dbReference>
<dbReference type="NCBIfam" id="TIGR00005">
    <property type="entry name" value="rluA_subfam"/>
    <property type="match status" value="1"/>
</dbReference>
<evidence type="ECO:0000259" key="7">
    <source>
        <dbReference type="SMART" id="SM00363"/>
    </source>
</evidence>
<organism evidence="8 9">
    <name type="scientific">Pseudobutyrivibrio xylanivorans</name>
    <dbReference type="NCBI Taxonomy" id="185007"/>
    <lineage>
        <taxon>Bacteria</taxon>
        <taxon>Bacillati</taxon>
        <taxon>Bacillota</taxon>
        <taxon>Clostridia</taxon>
        <taxon>Lachnospirales</taxon>
        <taxon>Lachnospiraceae</taxon>
        <taxon>Pseudobutyrivibrio</taxon>
    </lineage>
</organism>
<accession>A0A1G5S4X9</accession>
<dbReference type="CDD" id="cd02869">
    <property type="entry name" value="PseudoU_synth_RluA_like"/>
    <property type="match status" value="1"/>
</dbReference>
<dbReference type="InterPro" id="IPR006145">
    <property type="entry name" value="PsdUridine_synth_RsuA/RluA"/>
</dbReference>
<dbReference type="EMBL" id="FMWK01000021">
    <property type="protein sequence ID" value="SCZ81424.1"/>
    <property type="molecule type" value="Genomic_DNA"/>
</dbReference>
<dbReference type="RefSeq" id="WP_090164240.1">
    <property type="nucleotide sequence ID" value="NZ_FMWK01000021.1"/>
</dbReference>
<dbReference type="PROSITE" id="PS50889">
    <property type="entry name" value="S4"/>
    <property type="match status" value="1"/>
</dbReference>
<dbReference type="Gene3D" id="3.10.290.10">
    <property type="entry name" value="RNA-binding S4 domain"/>
    <property type="match status" value="1"/>
</dbReference>
<proteinExistence type="inferred from homology"/>
<evidence type="ECO:0000256" key="2">
    <source>
        <dbReference type="ARBA" id="ARBA00010876"/>
    </source>
</evidence>
<comment type="similarity">
    <text evidence="2 6">Belongs to the pseudouridine synthase RluA family.</text>
</comment>
<dbReference type="InterPro" id="IPR006225">
    <property type="entry name" value="PsdUridine_synth_RluC/D"/>
</dbReference>
<evidence type="ECO:0000256" key="1">
    <source>
        <dbReference type="ARBA" id="ARBA00000073"/>
    </source>
</evidence>
<feature type="active site" evidence="4">
    <location>
        <position position="152"/>
    </location>
</feature>
<dbReference type="InterPro" id="IPR036986">
    <property type="entry name" value="S4_RNA-bd_sf"/>
</dbReference>
<comment type="catalytic activity">
    <reaction evidence="1 6">
        <text>a uridine in RNA = a pseudouridine in RNA</text>
        <dbReference type="Rhea" id="RHEA:48348"/>
        <dbReference type="Rhea" id="RHEA-COMP:12068"/>
        <dbReference type="Rhea" id="RHEA-COMP:12069"/>
        <dbReference type="ChEBI" id="CHEBI:65314"/>
        <dbReference type="ChEBI" id="CHEBI:65315"/>
    </reaction>
</comment>
<dbReference type="InterPro" id="IPR020103">
    <property type="entry name" value="PsdUridine_synth_cat_dom_sf"/>
</dbReference>
<keyword evidence="3 6" id="KW-0413">Isomerase</keyword>
<dbReference type="SUPFAM" id="SSF55174">
    <property type="entry name" value="Alpha-L RNA-binding motif"/>
    <property type="match status" value="1"/>
</dbReference>
<sequence length="311" mass="35279">MKELRIDDANSNQRFDKYLKRVLSEASTSFIYKMLRKKNITLNDKKADGSEKLNTGDVVKIWFSDETFEKMSGASQADPLYEAIAKGPNNINIVFEDDDMIIINKPSGIKSQKDSDGEVSINEMAISYMIKTGQLSEESFKHFHPSICNRLDRNTSGIVLFAKNLKTAQSLGLALKERSCKKLYHAIVLGKIAEAQTIDGFLYKDETTNKVSILNKETKDAKPIKTSYRPIKHLDNDLTLLEIHLITGRTHQIRAHLASIGHPILGDMKYGNTNINKRLNVKSQLLHAFSIEFEDGRSFEAKEPEEFNVYF</sequence>
<dbReference type="InterPro" id="IPR006224">
    <property type="entry name" value="PsdUridine_synth_RluA-like_CS"/>
</dbReference>
<name>A0A1G5S4X9_PSEXY</name>
<dbReference type="AlphaFoldDB" id="A0A1G5S4X9"/>
<keyword evidence="5" id="KW-0694">RNA-binding</keyword>
<dbReference type="EC" id="5.4.99.-" evidence="6"/>
<dbReference type="GO" id="GO:0003723">
    <property type="term" value="F:RNA binding"/>
    <property type="evidence" value="ECO:0007669"/>
    <property type="project" value="UniProtKB-KW"/>
</dbReference>
<dbReference type="SUPFAM" id="SSF55120">
    <property type="entry name" value="Pseudouridine synthase"/>
    <property type="match status" value="1"/>
</dbReference>